<dbReference type="InterPro" id="IPR029033">
    <property type="entry name" value="His_PPase_superfam"/>
</dbReference>
<dbReference type="EMBL" id="BLKV01000001">
    <property type="protein sequence ID" value="GFG69627.1"/>
    <property type="molecule type" value="Genomic_DNA"/>
</dbReference>
<dbReference type="CDD" id="cd07067">
    <property type="entry name" value="HP_PGM_like"/>
    <property type="match status" value="1"/>
</dbReference>
<name>A0A7I9XJQ9_9MYCO</name>
<dbReference type="OrthoDB" id="9793115at2"/>
<accession>A0A7I9XJQ9</accession>
<dbReference type="Pfam" id="PF00300">
    <property type="entry name" value="His_Phos_1"/>
    <property type="match status" value="1"/>
</dbReference>
<dbReference type="AlphaFoldDB" id="A0A7I9XJQ9"/>
<proteinExistence type="predicted"/>
<keyword evidence="2" id="KW-1185">Reference proteome</keyword>
<evidence type="ECO:0008006" key="3">
    <source>
        <dbReference type="Google" id="ProtNLM"/>
    </source>
</evidence>
<reference evidence="1 2" key="1">
    <citation type="journal article" date="2019" name="Emerg. Microbes Infect.">
        <title>Comprehensive subspecies identification of 175 nontuberculous mycobacteria species based on 7547 genomic profiles.</title>
        <authorList>
            <person name="Matsumoto Y."/>
            <person name="Kinjo T."/>
            <person name="Motooka D."/>
            <person name="Nabeya D."/>
            <person name="Jung N."/>
            <person name="Uechi K."/>
            <person name="Horii T."/>
            <person name="Iida T."/>
            <person name="Fujita J."/>
            <person name="Nakamura S."/>
        </authorList>
    </citation>
    <scope>NUCLEOTIDE SEQUENCE [LARGE SCALE GENOMIC DNA]</scope>
    <source>
        <strain evidence="1 2">JCM 16017</strain>
    </source>
</reference>
<dbReference type="SUPFAM" id="SSF53254">
    <property type="entry name" value="Phosphoglycerate mutase-like"/>
    <property type="match status" value="1"/>
</dbReference>
<protein>
    <recommendedName>
        <fullName evidence="3">Histidine phosphatase family protein</fullName>
    </recommendedName>
</protein>
<organism evidence="1 2">
    <name type="scientific">Mycolicibacter senuensis</name>
    <dbReference type="NCBI Taxonomy" id="386913"/>
    <lineage>
        <taxon>Bacteria</taxon>
        <taxon>Bacillati</taxon>
        <taxon>Actinomycetota</taxon>
        <taxon>Actinomycetes</taxon>
        <taxon>Mycobacteriales</taxon>
        <taxon>Mycobacteriaceae</taxon>
        <taxon>Mycolicibacter</taxon>
    </lineage>
</organism>
<gene>
    <name evidence="1" type="ORF">MSEN_13470</name>
</gene>
<dbReference type="RefSeq" id="WP_085083979.1">
    <property type="nucleotide sequence ID" value="NZ_BLKV01000001.1"/>
</dbReference>
<dbReference type="Proteomes" id="UP000465263">
    <property type="component" value="Unassembled WGS sequence"/>
</dbReference>
<sequence>MHAIPIGPVAAGLAALLGAGVIAVTPPVHTDPAAPAVTLTSGAAQDGALQDVVIDIVRHGQRMPPFNDVITPSPDHPGPPLSDLGMQQAQDVADKLHQELGDQVAGIFSGQAIRDIDTAAPFAALENMTTQILPGLNEIDSGSYAGQPIASLSGFLYQFTPMLWTLFGLVLMPIPGSVEDPNGVVMNQNFTEAVDAMYSAAMANPVESDTGDITAVAFNNEADIAAWVALNVKNPDISLLLPLTLQTMFANDDGSPLLPNTGIVQIEGNPTDGWTLVSWNGIAVPEDPGLLTKLIMDVRDLITTPQVAAWNLYQALLDGDPTAIGAAFQTGLHDVSSVFLGFPQAVFDDITDALTNLGGGAADDTGSALADLLALI</sequence>
<dbReference type="InterPro" id="IPR013078">
    <property type="entry name" value="His_Pase_superF_clade-1"/>
</dbReference>
<dbReference type="Gene3D" id="3.40.50.1240">
    <property type="entry name" value="Phosphoglycerate mutase-like"/>
    <property type="match status" value="1"/>
</dbReference>
<comment type="caution">
    <text evidence="1">The sequence shown here is derived from an EMBL/GenBank/DDBJ whole genome shotgun (WGS) entry which is preliminary data.</text>
</comment>
<evidence type="ECO:0000313" key="2">
    <source>
        <dbReference type="Proteomes" id="UP000465263"/>
    </source>
</evidence>
<evidence type="ECO:0000313" key="1">
    <source>
        <dbReference type="EMBL" id="GFG69627.1"/>
    </source>
</evidence>